<gene>
    <name evidence="1" type="ORF">PICST_32045</name>
</gene>
<dbReference type="Proteomes" id="UP000002258">
    <property type="component" value="Chromosome 5"/>
</dbReference>
<proteinExistence type="predicted"/>
<protein>
    <submittedName>
        <fullName evidence="1">Uncharacterized protein</fullName>
    </submittedName>
</protein>
<dbReference type="AlphaFoldDB" id="A3LVA2"/>
<dbReference type="OrthoDB" id="4014264at2759"/>
<dbReference type="KEGG" id="pic:PICST_32045"/>
<keyword evidence="2" id="KW-1185">Reference proteome</keyword>
<dbReference type="OMA" id="DHIANNS"/>
<organism evidence="1 2">
    <name type="scientific">Scheffersomyces stipitis (strain ATCC 58785 / CBS 6054 / NBRC 10063 / NRRL Y-11545)</name>
    <name type="common">Yeast</name>
    <name type="synonym">Pichia stipitis</name>
    <dbReference type="NCBI Taxonomy" id="322104"/>
    <lineage>
        <taxon>Eukaryota</taxon>
        <taxon>Fungi</taxon>
        <taxon>Dikarya</taxon>
        <taxon>Ascomycota</taxon>
        <taxon>Saccharomycotina</taxon>
        <taxon>Pichiomycetes</taxon>
        <taxon>Debaryomycetaceae</taxon>
        <taxon>Scheffersomyces</taxon>
    </lineage>
</organism>
<sequence length="350" mass="39652">MKLRTVYLFTIGAITVPIYANFFANKITEIDITNKYFLPGINLDLLGDDADYTKINLDAQRYEEDVQEFSKHIVALRDKDTEFTAQETIIDLTDTDDSINFSQITKYKLSRREDLNEARMNYILETNPKGVVVFEDTKKVLVADPNDILYKSNDELKRRVEAGEKFKYTEVDLGNDFESQITYEPIMVPLTGCLKFPLGRGTGSVAFSYSVGLEMNINGEGGISYSPSQTEQNITVKLAISYSTNLKVTKRFSITGTHTCSSANGAGVRLFYRPGVLEVIPKTRNIIVDGLRRYMFNEVWQPLKAIKHLVDTAPIFYCGTEDKMNLRCGSPTITYVDKNGNDFKSTNYEH</sequence>
<reference evidence="1 2" key="1">
    <citation type="journal article" date="2007" name="Nat. Biotechnol.">
        <title>Genome sequence of the lignocellulose-bioconverting and xylose-fermenting yeast Pichia stipitis.</title>
        <authorList>
            <person name="Jeffries T.W."/>
            <person name="Grigoriev I.V."/>
            <person name="Grimwood J."/>
            <person name="Laplaza J.M."/>
            <person name="Aerts A."/>
            <person name="Salamov A."/>
            <person name="Schmutz J."/>
            <person name="Lindquist E."/>
            <person name="Dehal P."/>
            <person name="Shapiro H."/>
            <person name="Jin Y.S."/>
            <person name="Passoth V."/>
            <person name="Richardson P.M."/>
        </authorList>
    </citation>
    <scope>NUCLEOTIDE SEQUENCE [LARGE SCALE GENOMIC DNA]</scope>
    <source>
        <strain evidence="2">ATCC 58785 / CBS 6054 / NBRC 10063 / NRRL Y-11545</strain>
    </source>
</reference>
<dbReference type="InParanoid" id="A3LVA2"/>
<dbReference type="GeneID" id="4839254"/>
<dbReference type="EMBL" id="CP000499">
    <property type="protein sequence ID" value="ABN67089.2"/>
    <property type="molecule type" value="Genomic_DNA"/>
</dbReference>
<accession>A3LVA2</accession>
<dbReference type="HOGENOM" id="CLU_866308_0_0_1"/>
<dbReference type="RefSeq" id="XP_001385118.2">
    <property type="nucleotide sequence ID" value="XM_001385081.1"/>
</dbReference>
<dbReference type="eggNOG" id="ENOG502TGYH">
    <property type="taxonomic scope" value="Eukaryota"/>
</dbReference>
<evidence type="ECO:0000313" key="2">
    <source>
        <dbReference type="Proteomes" id="UP000002258"/>
    </source>
</evidence>
<evidence type="ECO:0000313" key="1">
    <source>
        <dbReference type="EMBL" id="ABN67089.2"/>
    </source>
</evidence>
<name>A3LVA2_PICST</name>